<dbReference type="CDD" id="cd14332">
    <property type="entry name" value="UBA_RuvA_C"/>
    <property type="match status" value="1"/>
</dbReference>
<keyword evidence="5 6" id="KW-0234">DNA repair</keyword>
<gene>
    <name evidence="6 8" type="primary">ruvA</name>
    <name evidence="8" type="ORF">AXA84_0031</name>
    <name evidence="9" type="ORF">DH96_00160</name>
</gene>
<keyword evidence="8" id="KW-0547">Nucleotide-binding</keyword>
<evidence type="ECO:0000256" key="5">
    <source>
        <dbReference type="ARBA" id="ARBA00023204"/>
    </source>
</evidence>
<dbReference type="Pfam" id="PF07499">
    <property type="entry name" value="RuvA_C"/>
    <property type="match status" value="1"/>
</dbReference>
<dbReference type="GO" id="GO:0006310">
    <property type="term" value="P:DNA recombination"/>
    <property type="evidence" value="ECO:0007669"/>
    <property type="project" value="UniProtKB-UniRule"/>
</dbReference>
<dbReference type="Proteomes" id="UP000249343">
    <property type="component" value="Unassembled WGS sequence"/>
</dbReference>
<dbReference type="RefSeq" id="WP_066539777.1">
    <property type="nucleotide sequence ID" value="NZ_JHUK01000001.1"/>
</dbReference>
<evidence type="ECO:0000256" key="3">
    <source>
        <dbReference type="ARBA" id="ARBA00023125"/>
    </source>
</evidence>
<feature type="region of interest" description="Domain III" evidence="6">
    <location>
        <begin position="144"/>
        <end position="187"/>
    </location>
</feature>
<feature type="domain" description="Helix-hairpin-helix DNA-binding motif class 1" evidence="7">
    <location>
        <begin position="106"/>
        <end position="125"/>
    </location>
</feature>
<feature type="domain" description="Helix-hairpin-helix DNA-binding motif class 1" evidence="7">
    <location>
        <begin position="71"/>
        <end position="90"/>
    </location>
</feature>
<keyword evidence="8" id="KW-0347">Helicase</keyword>
<keyword evidence="4 6" id="KW-0233">DNA recombination</keyword>
<evidence type="ECO:0000259" key="7">
    <source>
        <dbReference type="SMART" id="SM00278"/>
    </source>
</evidence>
<evidence type="ECO:0000256" key="2">
    <source>
        <dbReference type="ARBA" id="ARBA00022763"/>
    </source>
</evidence>
<dbReference type="EMBL" id="JHUK01000001">
    <property type="protein sequence ID" value="RAM57970.1"/>
    <property type="molecule type" value="Genomic_DNA"/>
</dbReference>
<proteinExistence type="inferred from homology"/>
<dbReference type="GO" id="GO:0009379">
    <property type="term" value="C:Holliday junction helicase complex"/>
    <property type="evidence" value="ECO:0007669"/>
    <property type="project" value="InterPro"/>
</dbReference>
<dbReference type="GO" id="GO:0009378">
    <property type="term" value="F:four-way junction helicase activity"/>
    <property type="evidence" value="ECO:0007669"/>
    <property type="project" value="InterPro"/>
</dbReference>
<reference evidence="8 10" key="2">
    <citation type="submission" date="2016-02" db="EMBL/GenBank/DDBJ databases">
        <title>A draft genome sequence of Candidatus Phytoplasma oryzae strain Mbita1, the causative agent of Napier Grass stunt disease in Kenya.</title>
        <authorList>
            <person name="Fischer A."/>
            <person name="Santa-Cruz I."/>
            <person name="Wambua L."/>
            <person name="Olds C."/>
            <person name="Midega C."/>
            <person name="Dickinson M."/>
            <person name="Kawicha P."/>
            <person name="Khan Z."/>
            <person name="Masiga D."/>
            <person name="Jores J."/>
            <person name="Bernd S."/>
        </authorList>
    </citation>
    <scope>NUCLEOTIDE SEQUENCE [LARGE SCALE GENOMIC DNA]</scope>
    <source>
        <strain evidence="8">Mbita1</strain>
    </source>
</reference>
<keyword evidence="8" id="KW-0067">ATP-binding</keyword>
<dbReference type="InterPro" id="IPR003583">
    <property type="entry name" value="Hlx-hairpin-Hlx_DNA-bd_motif"/>
</dbReference>
<comment type="subcellular location">
    <subcellularLocation>
        <location evidence="6">Cytoplasm</location>
    </subcellularLocation>
</comment>
<dbReference type="SUPFAM" id="SSF50249">
    <property type="entry name" value="Nucleic acid-binding proteins"/>
    <property type="match status" value="1"/>
</dbReference>
<dbReference type="SMART" id="SM00278">
    <property type="entry name" value="HhH1"/>
    <property type="match status" value="2"/>
</dbReference>
<dbReference type="InterPro" id="IPR011114">
    <property type="entry name" value="RuvA_C"/>
</dbReference>
<comment type="subunit">
    <text evidence="6">Homotetramer. Forms an RuvA(8)-RuvB(12)-Holliday junction (HJ) complex. HJ DNA is sandwiched between 2 RuvA tetramers; dsDNA enters through RuvA and exits via RuvB. An RuvB hexamer assembles on each DNA strand where it exits the tetramer. Each RuvB hexamer is contacted by two RuvA subunits (via domain III) on 2 adjacent RuvB subunits; this complex drives branch migration. In the full resolvosome a probable DNA-RuvA(4)-RuvB(12)-RuvC(2) complex forms which resolves the HJ.</text>
</comment>
<dbReference type="Proteomes" id="UP000070069">
    <property type="component" value="Unassembled WGS sequence"/>
</dbReference>
<evidence type="ECO:0000313" key="8">
    <source>
        <dbReference type="EMBL" id="KXT29387.1"/>
    </source>
</evidence>
<evidence type="ECO:0000313" key="9">
    <source>
        <dbReference type="EMBL" id="RAM57970.1"/>
    </source>
</evidence>
<comment type="similarity">
    <text evidence="6">Belongs to the RuvA family.</text>
</comment>
<dbReference type="NCBIfam" id="TIGR00084">
    <property type="entry name" value="ruvA"/>
    <property type="match status" value="1"/>
</dbReference>
<comment type="domain">
    <text evidence="6">Has three domains with a flexible linker between the domains II and III and assumes an 'L' shape. Domain III is highly mobile and contacts RuvB.</text>
</comment>
<comment type="caution">
    <text evidence="6">Lacks conserved residue(s) required for the propagation of feature annotation.</text>
</comment>
<evidence type="ECO:0000313" key="11">
    <source>
        <dbReference type="Proteomes" id="UP000249343"/>
    </source>
</evidence>
<keyword evidence="1 6" id="KW-0963">Cytoplasm</keyword>
<dbReference type="SUPFAM" id="SSF47781">
    <property type="entry name" value="RuvA domain 2-like"/>
    <property type="match status" value="1"/>
</dbReference>
<dbReference type="InterPro" id="IPR010994">
    <property type="entry name" value="RuvA_2-like"/>
</dbReference>
<evidence type="ECO:0000256" key="1">
    <source>
        <dbReference type="ARBA" id="ARBA00022490"/>
    </source>
</evidence>
<dbReference type="Pfam" id="PF01330">
    <property type="entry name" value="RuvA_N"/>
    <property type="match status" value="1"/>
</dbReference>
<dbReference type="GO" id="GO:0006281">
    <property type="term" value="P:DNA repair"/>
    <property type="evidence" value="ECO:0007669"/>
    <property type="project" value="UniProtKB-UniRule"/>
</dbReference>
<dbReference type="Gene3D" id="1.10.150.20">
    <property type="entry name" value="5' to 3' exonuclease, C-terminal subdomain"/>
    <property type="match status" value="1"/>
</dbReference>
<dbReference type="PATRIC" id="fig|203274.3.peg.31"/>
<protein>
    <recommendedName>
        <fullName evidence="6">Holliday junction branch migration complex subunit RuvA</fullName>
    </recommendedName>
</protein>
<dbReference type="EMBL" id="LTBM01000001">
    <property type="protein sequence ID" value="KXT29387.1"/>
    <property type="molecule type" value="Genomic_DNA"/>
</dbReference>
<dbReference type="InterPro" id="IPR013849">
    <property type="entry name" value="DNA_helicase_Holl-junc_RuvA_I"/>
</dbReference>
<accession>A0A139JQX1</accession>
<dbReference type="AlphaFoldDB" id="A0A139JQX1"/>
<evidence type="ECO:0000256" key="4">
    <source>
        <dbReference type="ARBA" id="ARBA00023172"/>
    </source>
</evidence>
<reference evidence="9 11" key="1">
    <citation type="submission" date="2014-04" db="EMBL/GenBank/DDBJ databases">
        <title>Genome study of Napier grass stunt phytoplasma.</title>
        <authorList>
            <person name="Kawicha P."/>
            <person name="Dickinson M."/>
            <person name="Hodgetts J."/>
        </authorList>
    </citation>
    <scope>NUCLEOTIDE SEQUENCE [LARGE SCALE GENOMIC DNA]</scope>
    <source>
        <strain evidence="9 11">NGS-S10</strain>
    </source>
</reference>
<dbReference type="GO" id="GO:0016787">
    <property type="term" value="F:hydrolase activity"/>
    <property type="evidence" value="ECO:0007669"/>
    <property type="project" value="UniProtKB-KW"/>
</dbReference>
<keyword evidence="11" id="KW-1185">Reference proteome</keyword>
<sequence length="187" mass="21998">MYHYFIGIITEIQKDHIILENNNIGYIIQFYHPHNIFVLNQKIKIFLYFYVRENINCLYGFINLDMLKLFKKLISIPSIGPKSAIMITNTDFVKQIKQTLKNNDLSELLKFPGIGKKTAQQILFHFRDNYFSLDEKNTSVSKKEDLKEALNNLGFLNKEIESITNKINFNQNLENIIKEALVFLTKK</sequence>
<dbReference type="Gene3D" id="2.40.50.140">
    <property type="entry name" value="Nucleic acid-binding proteins"/>
    <property type="match status" value="1"/>
</dbReference>
<name>A0A139JQX1_9MOLU</name>
<keyword evidence="2 6" id="KW-0227">DNA damage</keyword>
<evidence type="ECO:0000313" key="10">
    <source>
        <dbReference type="Proteomes" id="UP000070069"/>
    </source>
</evidence>
<dbReference type="HAMAP" id="MF_00031">
    <property type="entry name" value="DNA_HJ_migration_RuvA"/>
    <property type="match status" value="1"/>
</dbReference>
<dbReference type="Pfam" id="PF14520">
    <property type="entry name" value="HHH_5"/>
    <property type="match status" value="1"/>
</dbReference>
<organism evidence="8 10">
    <name type="scientific">Candidatus Phytoplasma oryzae</name>
    <dbReference type="NCBI Taxonomy" id="203274"/>
    <lineage>
        <taxon>Bacteria</taxon>
        <taxon>Bacillati</taxon>
        <taxon>Mycoplasmatota</taxon>
        <taxon>Mollicutes</taxon>
        <taxon>Acholeplasmatales</taxon>
        <taxon>Acholeplasmataceae</taxon>
        <taxon>Candidatus Phytoplasma</taxon>
        <taxon>16SrXI (Rice yellow dwarf group)</taxon>
    </lineage>
</organism>
<dbReference type="OrthoDB" id="5293449at2"/>
<evidence type="ECO:0000256" key="6">
    <source>
        <dbReference type="HAMAP-Rule" id="MF_00031"/>
    </source>
</evidence>
<dbReference type="GO" id="GO:0005737">
    <property type="term" value="C:cytoplasm"/>
    <property type="evidence" value="ECO:0007669"/>
    <property type="project" value="UniProtKB-SubCell"/>
</dbReference>
<dbReference type="InterPro" id="IPR000085">
    <property type="entry name" value="RuvA"/>
</dbReference>
<keyword evidence="3 6" id="KW-0238">DNA-binding</keyword>
<dbReference type="GO" id="GO:0000400">
    <property type="term" value="F:four-way junction DNA binding"/>
    <property type="evidence" value="ECO:0007669"/>
    <property type="project" value="UniProtKB-UniRule"/>
</dbReference>
<dbReference type="InterPro" id="IPR012340">
    <property type="entry name" value="NA-bd_OB-fold"/>
</dbReference>
<dbReference type="GO" id="GO:0048476">
    <property type="term" value="C:Holliday junction resolvase complex"/>
    <property type="evidence" value="ECO:0007669"/>
    <property type="project" value="UniProtKB-UniRule"/>
</dbReference>
<feature type="region of interest" description="Domain II" evidence="6">
    <location>
        <begin position="63"/>
        <end position="140"/>
    </location>
</feature>
<keyword evidence="8" id="KW-0378">Hydrolase</keyword>
<comment type="caution">
    <text evidence="8">The sequence shown here is derived from an EMBL/GenBank/DDBJ whole genome shotgun (WGS) entry which is preliminary data.</text>
</comment>
<comment type="function">
    <text evidence="6">The RuvA-RuvB-RuvC complex processes Holliday junction (HJ) DNA during genetic recombination and DNA repair, while the RuvA-RuvB complex plays an important role in the rescue of blocked DNA replication forks via replication fork reversal (RFR). RuvA specifically binds to HJ cruciform DNA, conferring on it an open structure. The RuvB hexamer acts as an ATP-dependent pump, pulling dsDNA into and through the RuvAB complex. HJ branch migration allows RuvC to scan DNA until it finds its consensus sequence, where it cleaves and resolves the cruciform DNA.</text>
</comment>
<dbReference type="GO" id="GO:0005524">
    <property type="term" value="F:ATP binding"/>
    <property type="evidence" value="ECO:0007669"/>
    <property type="project" value="InterPro"/>
</dbReference>